<dbReference type="Proteomes" id="UP001160148">
    <property type="component" value="Unassembled WGS sequence"/>
</dbReference>
<reference evidence="1 2" key="1">
    <citation type="submission" date="2023-01" db="EMBL/GenBank/DDBJ databases">
        <authorList>
            <person name="Whitehead M."/>
        </authorList>
    </citation>
    <scope>NUCLEOTIDE SEQUENCE [LARGE SCALE GENOMIC DNA]</scope>
</reference>
<sequence>MTEHMQFILPYIKGVRSVDSPGNLPSPPNVMDDEFNEADEVENTEENGFESTAENLNMNKSSNEQVFTPNFKKKKTSDVADQCFIDYINTKKQNSKK</sequence>
<accession>A0AAV0WQG5</accession>
<evidence type="ECO:0000313" key="2">
    <source>
        <dbReference type="Proteomes" id="UP001160148"/>
    </source>
</evidence>
<evidence type="ECO:0000313" key="1">
    <source>
        <dbReference type="EMBL" id="CAI6358309.1"/>
    </source>
</evidence>
<comment type="caution">
    <text evidence="1">The sequence shown here is derived from an EMBL/GenBank/DDBJ whole genome shotgun (WGS) entry which is preliminary data.</text>
</comment>
<keyword evidence="2" id="KW-1185">Reference proteome</keyword>
<dbReference type="EMBL" id="CARXXK010000002">
    <property type="protein sequence ID" value="CAI6358309.1"/>
    <property type="molecule type" value="Genomic_DNA"/>
</dbReference>
<name>A0AAV0WQG5_9HEMI</name>
<dbReference type="AlphaFoldDB" id="A0AAV0WQG5"/>
<protein>
    <submittedName>
        <fullName evidence="1">Uncharacterized protein</fullName>
    </submittedName>
</protein>
<gene>
    <name evidence="1" type="ORF">MEUPH1_LOCUS13838</name>
</gene>
<proteinExistence type="predicted"/>
<organism evidence="1 2">
    <name type="scientific">Macrosiphum euphorbiae</name>
    <name type="common">potato aphid</name>
    <dbReference type="NCBI Taxonomy" id="13131"/>
    <lineage>
        <taxon>Eukaryota</taxon>
        <taxon>Metazoa</taxon>
        <taxon>Ecdysozoa</taxon>
        <taxon>Arthropoda</taxon>
        <taxon>Hexapoda</taxon>
        <taxon>Insecta</taxon>
        <taxon>Pterygota</taxon>
        <taxon>Neoptera</taxon>
        <taxon>Paraneoptera</taxon>
        <taxon>Hemiptera</taxon>
        <taxon>Sternorrhyncha</taxon>
        <taxon>Aphidomorpha</taxon>
        <taxon>Aphidoidea</taxon>
        <taxon>Aphididae</taxon>
        <taxon>Macrosiphini</taxon>
        <taxon>Macrosiphum</taxon>
    </lineage>
</organism>